<dbReference type="PANTHER" id="PTHR24161:SF85">
    <property type="entry name" value="PALMITOYLTRANSFERASE HIP14"/>
    <property type="match status" value="1"/>
</dbReference>
<gene>
    <name evidence="5" type="ORF">TCAP_05872</name>
</gene>
<dbReference type="STRING" id="45235.A0A2K3Q9L8"/>
<dbReference type="Proteomes" id="UP000236621">
    <property type="component" value="Unassembled WGS sequence"/>
</dbReference>
<evidence type="ECO:0000313" key="6">
    <source>
        <dbReference type="Proteomes" id="UP000236621"/>
    </source>
</evidence>
<dbReference type="Pfam" id="PF12796">
    <property type="entry name" value="Ank_2"/>
    <property type="match status" value="1"/>
</dbReference>
<dbReference type="Gene3D" id="1.25.40.20">
    <property type="entry name" value="Ankyrin repeat-containing domain"/>
    <property type="match status" value="1"/>
</dbReference>
<dbReference type="SUPFAM" id="SSF48403">
    <property type="entry name" value="Ankyrin repeat"/>
    <property type="match status" value="1"/>
</dbReference>
<sequence length="68" mass="7496">MDARDQDGRTPLSWAAGNGHEDIVKLLLDTGNVDVDIRDQYGRIPLSWAATNGHESIVRLLQPPEMGL</sequence>
<evidence type="ECO:0000313" key="5">
    <source>
        <dbReference type="EMBL" id="PNY24184.1"/>
    </source>
</evidence>
<dbReference type="GO" id="GO:0019706">
    <property type="term" value="F:protein-cysteine S-palmitoyltransferase activity"/>
    <property type="evidence" value="ECO:0007669"/>
    <property type="project" value="UniProtKB-EC"/>
</dbReference>
<dbReference type="PANTHER" id="PTHR24161">
    <property type="entry name" value="ANK_REP_REGION DOMAIN-CONTAINING PROTEIN-RELATED"/>
    <property type="match status" value="1"/>
</dbReference>
<dbReference type="InterPro" id="IPR002110">
    <property type="entry name" value="Ankyrin_rpt"/>
</dbReference>
<evidence type="ECO:0000256" key="2">
    <source>
        <dbReference type="ARBA" id="ARBA00022737"/>
    </source>
</evidence>
<organism evidence="5 6">
    <name type="scientific">Tolypocladium capitatum</name>
    <dbReference type="NCBI Taxonomy" id="45235"/>
    <lineage>
        <taxon>Eukaryota</taxon>
        <taxon>Fungi</taxon>
        <taxon>Dikarya</taxon>
        <taxon>Ascomycota</taxon>
        <taxon>Pezizomycotina</taxon>
        <taxon>Sordariomycetes</taxon>
        <taxon>Hypocreomycetidae</taxon>
        <taxon>Hypocreales</taxon>
        <taxon>Ophiocordycipitaceae</taxon>
        <taxon>Tolypocladium</taxon>
    </lineage>
</organism>
<reference evidence="5 6" key="1">
    <citation type="submission" date="2017-08" db="EMBL/GenBank/DDBJ databases">
        <title>Harnessing the power of phylogenomics to disentangle the directionality and signatures of interkingdom host jumping in the parasitic fungal genus Tolypocladium.</title>
        <authorList>
            <person name="Quandt C.A."/>
            <person name="Patterson W."/>
            <person name="Spatafora J.W."/>
        </authorList>
    </citation>
    <scope>NUCLEOTIDE SEQUENCE [LARGE SCALE GENOMIC DNA]</scope>
    <source>
        <strain evidence="5 6">CBS 113982</strain>
    </source>
</reference>
<dbReference type="PROSITE" id="PS50297">
    <property type="entry name" value="ANK_REP_REGION"/>
    <property type="match status" value="1"/>
</dbReference>
<feature type="repeat" description="ANK" evidence="4">
    <location>
        <begin position="7"/>
        <end position="31"/>
    </location>
</feature>
<proteinExistence type="predicted"/>
<protein>
    <recommendedName>
        <fullName evidence="1">protein S-acyltransferase</fullName>
        <ecNumber evidence="1">2.3.1.225</ecNumber>
    </recommendedName>
</protein>
<evidence type="ECO:0000256" key="3">
    <source>
        <dbReference type="ARBA" id="ARBA00023043"/>
    </source>
</evidence>
<dbReference type="OrthoDB" id="4927884at2759"/>
<keyword evidence="6" id="KW-1185">Reference proteome</keyword>
<name>A0A2K3Q9L8_9HYPO</name>
<keyword evidence="2" id="KW-0677">Repeat</keyword>
<dbReference type="EMBL" id="NRSZ01000957">
    <property type="protein sequence ID" value="PNY24184.1"/>
    <property type="molecule type" value="Genomic_DNA"/>
</dbReference>
<accession>A0A2K3Q9L8</accession>
<dbReference type="AlphaFoldDB" id="A0A2K3Q9L8"/>
<evidence type="ECO:0000256" key="4">
    <source>
        <dbReference type="PROSITE-ProRule" id="PRU00023"/>
    </source>
</evidence>
<keyword evidence="3 4" id="KW-0040">ANK repeat</keyword>
<comment type="caution">
    <text evidence="5">The sequence shown here is derived from an EMBL/GenBank/DDBJ whole genome shotgun (WGS) entry which is preliminary data.</text>
</comment>
<dbReference type="InterPro" id="IPR036770">
    <property type="entry name" value="Ankyrin_rpt-contain_sf"/>
</dbReference>
<evidence type="ECO:0000256" key="1">
    <source>
        <dbReference type="ARBA" id="ARBA00012210"/>
    </source>
</evidence>
<dbReference type="EC" id="2.3.1.225" evidence="1"/>
<dbReference type="PROSITE" id="PS50088">
    <property type="entry name" value="ANK_REPEAT"/>
    <property type="match status" value="1"/>
</dbReference>
<dbReference type="SMART" id="SM00248">
    <property type="entry name" value="ANK"/>
    <property type="match status" value="2"/>
</dbReference>